<dbReference type="HOGENOM" id="CLU_752250_0_0_1"/>
<gene>
    <name evidence="1" type="ORF">M437DRAFT_68633</name>
</gene>
<evidence type="ECO:0000313" key="1">
    <source>
        <dbReference type="EMBL" id="KEQ60014.1"/>
    </source>
</evidence>
<dbReference type="Proteomes" id="UP000030672">
    <property type="component" value="Unassembled WGS sequence"/>
</dbReference>
<dbReference type="GeneID" id="63918519"/>
<sequence length="370" mass="42938">MENSPLSRLPLELREQILDYLMPTDIKHITNYTKQNASISSLGPVKDMMIALARRHTFAASCRELQHLGLRLDLRRTEFIWECCLPLSSPSIHKDIRNQSDDIGLVFHTLPELHSQGFVDSVRGLGAVVSDDYLHRESLTTNEVPDAQRQENWTNAPLEIMNMYDRAMYIASRLRIEQCQRELGHHQLFYRHSYRLQAFTDGNAARPIKKALRKTWKRDTVEITIDLLHEETSLQRMRAAISLLDIEHIEKMEAIQIEIDRQVPLSSVGSDAGLDRERSIYVQFLRDMDVKYSRWKQRIEKFHEGLIEVVMLGYRSNYCDVENSMKQLRAGLEQTAPQDWTGDQSVEAVVDMIKATKLHDIEPSQHTRTN</sequence>
<protein>
    <submittedName>
        <fullName evidence="1">Uncharacterized protein</fullName>
    </submittedName>
</protein>
<organism evidence="1 2">
    <name type="scientific">Aureobasidium melanogenum (strain CBS 110374)</name>
    <name type="common">Aureobasidium pullulans var. melanogenum</name>
    <dbReference type="NCBI Taxonomy" id="1043003"/>
    <lineage>
        <taxon>Eukaryota</taxon>
        <taxon>Fungi</taxon>
        <taxon>Dikarya</taxon>
        <taxon>Ascomycota</taxon>
        <taxon>Pezizomycotina</taxon>
        <taxon>Dothideomycetes</taxon>
        <taxon>Dothideomycetidae</taxon>
        <taxon>Dothideales</taxon>
        <taxon>Saccotheciaceae</taxon>
        <taxon>Aureobasidium</taxon>
    </lineage>
</organism>
<name>A0A074VLK6_AURM1</name>
<dbReference type="EMBL" id="KL584845">
    <property type="protein sequence ID" value="KEQ60014.1"/>
    <property type="molecule type" value="Genomic_DNA"/>
</dbReference>
<proteinExistence type="predicted"/>
<accession>A0A074VLK6</accession>
<dbReference type="AlphaFoldDB" id="A0A074VLK6"/>
<evidence type="ECO:0000313" key="2">
    <source>
        <dbReference type="Proteomes" id="UP000030672"/>
    </source>
</evidence>
<keyword evidence="2" id="KW-1185">Reference proteome</keyword>
<reference evidence="1 2" key="1">
    <citation type="journal article" date="2014" name="BMC Genomics">
        <title>Genome sequencing of four Aureobasidium pullulans varieties: biotechnological potential, stress tolerance, and description of new species.</title>
        <authorList>
            <person name="Gostin Ar C."/>
            <person name="Ohm R.A."/>
            <person name="Kogej T."/>
            <person name="Sonjak S."/>
            <person name="Turk M."/>
            <person name="Zajc J."/>
            <person name="Zalar P."/>
            <person name="Grube M."/>
            <person name="Sun H."/>
            <person name="Han J."/>
            <person name="Sharma A."/>
            <person name="Chiniquy J."/>
            <person name="Ngan C.Y."/>
            <person name="Lipzen A."/>
            <person name="Barry K."/>
            <person name="Grigoriev I.V."/>
            <person name="Gunde-Cimerman N."/>
        </authorList>
    </citation>
    <scope>NUCLEOTIDE SEQUENCE [LARGE SCALE GENOMIC DNA]</scope>
    <source>
        <strain evidence="1 2">CBS 110374</strain>
    </source>
</reference>
<dbReference type="RefSeq" id="XP_040877037.1">
    <property type="nucleotide sequence ID" value="XM_041025146.1"/>
</dbReference>